<gene>
    <name evidence="6" type="ORF">MGAL_10B034740</name>
</gene>
<evidence type="ECO:0000256" key="1">
    <source>
        <dbReference type="ARBA" id="ARBA00007381"/>
    </source>
</evidence>
<keyword evidence="2" id="KW-0547">Nucleotide-binding</keyword>
<reference evidence="6" key="1">
    <citation type="submission" date="2018-11" db="EMBL/GenBank/DDBJ databases">
        <authorList>
            <person name="Alioto T."/>
            <person name="Alioto T."/>
        </authorList>
    </citation>
    <scope>NUCLEOTIDE SEQUENCE</scope>
</reference>
<evidence type="ECO:0000256" key="2">
    <source>
        <dbReference type="ARBA" id="ARBA00022741"/>
    </source>
</evidence>
<evidence type="ECO:0000256" key="4">
    <source>
        <dbReference type="SAM" id="MobiDB-lite"/>
    </source>
</evidence>
<proteinExistence type="inferred from homology"/>
<sequence>MDSDKLFVAAFDFGSTHSGYAFSARSSPNSIVTSKWEHNGLLFHKAPTSVLVNKKNEFVAFGFDAEDKYIMNMENSFWDSDDSDEETNDVNRYFNRFKMALHNETLNLKTMIKDQNGEEMKAIDIYAFAIKYLNKQVIRKLNTWEGGRWNVQTQDGHYVLTVPATWDDQAHIFMRKAAEQAGISGNQVTIALEHEAALTYCQVLRPYDQTDTNYTRTFHAIRRDKNYMVVDLGGGTFDITVHKRRSDGCLEEVFQPSRCNLGGTDIDIGIVRFLENVFGEQVMKELELKELEDYITLMYELEVKKQSIKSDAISDIAITMPFCLIEITKIHCGGIVAAINKSKYSDSISISGQKLLVNVQTFRDLFKPTINSLIKHIEQLFRHSKVSDIQQIFMVGGFSECELVQKAMEDRFPNIAIFIPEKAGLAVLKGAVMYGHQHKQIRRHQNSAQVASVRTTRNQNVDWEGEIRTTSEQPIFPWYVQQACSFILHLLGILYPLFIVYQGLNFVVVVCCVTEMYVVNQTDIQQPSSPTDFLARLKQQTCGITAESPQPYGISTESPQPYGITTESPQPYGITTESPQPY</sequence>
<keyword evidence="5" id="KW-1133">Transmembrane helix</keyword>
<feature type="region of interest" description="Disordered" evidence="4">
    <location>
        <begin position="546"/>
        <end position="582"/>
    </location>
</feature>
<dbReference type="GO" id="GO:0140662">
    <property type="term" value="F:ATP-dependent protein folding chaperone"/>
    <property type="evidence" value="ECO:0007669"/>
    <property type="project" value="InterPro"/>
</dbReference>
<evidence type="ECO:0000313" key="7">
    <source>
        <dbReference type="Proteomes" id="UP000596742"/>
    </source>
</evidence>
<dbReference type="AlphaFoldDB" id="A0A8B6EWF1"/>
<keyword evidence="5" id="KW-0812">Transmembrane</keyword>
<dbReference type="PANTHER" id="PTHR14187:SF5">
    <property type="entry name" value="HEAT SHOCK 70 KDA PROTEIN 12A"/>
    <property type="match status" value="1"/>
</dbReference>
<feature type="compositionally biased region" description="Polar residues" evidence="4">
    <location>
        <begin position="553"/>
        <end position="582"/>
    </location>
</feature>
<evidence type="ECO:0000313" key="6">
    <source>
        <dbReference type="EMBL" id="VDI39271.1"/>
    </source>
</evidence>
<dbReference type="Pfam" id="PF00012">
    <property type="entry name" value="HSP70"/>
    <property type="match status" value="1"/>
</dbReference>
<name>A0A8B6EWF1_MYTGA</name>
<dbReference type="Proteomes" id="UP000596742">
    <property type="component" value="Unassembled WGS sequence"/>
</dbReference>
<organism evidence="6 7">
    <name type="scientific">Mytilus galloprovincialis</name>
    <name type="common">Mediterranean mussel</name>
    <dbReference type="NCBI Taxonomy" id="29158"/>
    <lineage>
        <taxon>Eukaryota</taxon>
        <taxon>Metazoa</taxon>
        <taxon>Spiralia</taxon>
        <taxon>Lophotrochozoa</taxon>
        <taxon>Mollusca</taxon>
        <taxon>Bivalvia</taxon>
        <taxon>Autobranchia</taxon>
        <taxon>Pteriomorphia</taxon>
        <taxon>Mytilida</taxon>
        <taxon>Mytiloidea</taxon>
        <taxon>Mytilidae</taxon>
        <taxon>Mytilinae</taxon>
        <taxon>Mytilus</taxon>
    </lineage>
</organism>
<protein>
    <submittedName>
        <fullName evidence="6">Uncharacterized protein</fullName>
    </submittedName>
</protein>
<comment type="similarity">
    <text evidence="1">Belongs to the heat shock protein 70 family.</text>
</comment>
<dbReference type="CDD" id="cd10229">
    <property type="entry name" value="ASKHA_NBD_HSP70_HSPA12"/>
    <property type="match status" value="1"/>
</dbReference>
<dbReference type="PANTHER" id="PTHR14187">
    <property type="entry name" value="ALPHA KINASE/ELONGATION FACTOR 2 KINASE"/>
    <property type="match status" value="1"/>
</dbReference>
<dbReference type="EMBL" id="UYJE01005666">
    <property type="protein sequence ID" value="VDI39271.1"/>
    <property type="molecule type" value="Genomic_DNA"/>
</dbReference>
<feature type="transmembrane region" description="Helical" evidence="5">
    <location>
        <begin position="486"/>
        <end position="519"/>
    </location>
</feature>
<comment type="caution">
    <text evidence="6">The sequence shown here is derived from an EMBL/GenBank/DDBJ whole genome shotgun (WGS) entry which is preliminary data.</text>
</comment>
<keyword evidence="3" id="KW-0067">ATP-binding</keyword>
<dbReference type="SUPFAM" id="SSF53067">
    <property type="entry name" value="Actin-like ATPase domain"/>
    <property type="match status" value="2"/>
</dbReference>
<dbReference type="InterPro" id="IPR043129">
    <property type="entry name" value="ATPase_NBD"/>
</dbReference>
<dbReference type="GO" id="GO:0005524">
    <property type="term" value="F:ATP binding"/>
    <property type="evidence" value="ECO:0007669"/>
    <property type="project" value="UniProtKB-KW"/>
</dbReference>
<keyword evidence="5" id="KW-0472">Membrane</keyword>
<dbReference type="Gene3D" id="3.30.420.40">
    <property type="match status" value="2"/>
</dbReference>
<keyword evidence="7" id="KW-1185">Reference proteome</keyword>
<evidence type="ECO:0000256" key="3">
    <source>
        <dbReference type="ARBA" id="ARBA00022840"/>
    </source>
</evidence>
<dbReference type="InterPro" id="IPR013126">
    <property type="entry name" value="Hsp_70_fam"/>
</dbReference>
<dbReference type="OrthoDB" id="2963168at2759"/>
<evidence type="ECO:0000256" key="5">
    <source>
        <dbReference type="SAM" id="Phobius"/>
    </source>
</evidence>
<accession>A0A8B6EWF1</accession>